<evidence type="ECO:0008006" key="4">
    <source>
        <dbReference type="Google" id="ProtNLM"/>
    </source>
</evidence>
<dbReference type="Proteomes" id="UP000030004">
    <property type="component" value="Unassembled WGS sequence"/>
</dbReference>
<name>A0A0A0E8A5_9RHOB</name>
<dbReference type="OrthoDB" id="6197542at2"/>
<dbReference type="EMBL" id="AQQX01000028">
    <property type="protein sequence ID" value="KGM46649.1"/>
    <property type="molecule type" value="Genomic_DNA"/>
</dbReference>
<gene>
    <name evidence="2" type="ORF">ATO9_22800</name>
</gene>
<sequence>MQKLLKRLATAAALGAAPVAFGTTKAIAQSYPIDCAILLCLSGGWPASAPCARARGEFIRRITPWPVEPPLQIWRCPMGASYQEQEDQQTRARFFDILFDQETMPQSPAEPAFVNATPRLDEGTVRAYAALVPDDATLLLTQSADIDISGPEFDFVRSIRVYDVRYAQQYNAGKEGGCIRSASVVLGRYGTQGEFSWERSSPETLPPAHVGLEHWGLDCPRVSNRSVFVDWRDVQGTYGFEQVNY</sequence>
<evidence type="ECO:0000313" key="2">
    <source>
        <dbReference type="EMBL" id="KGM46649.1"/>
    </source>
</evidence>
<evidence type="ECO:0000313" key="3">
    <source>
        <dbReference type="Proteomes" id="UP000030004"/>
    </source>
</evidence>
<proteinExistence type="predicted"/>
<dbReference type="STRING" id="1461694.ATO9_22800"/>
<feature type="signal peptide" evidence="1">
    <location>
        <begin position="1"/>
        <end position="22"/>
    </location>
</feature>
<comment type="caution">
    <text evidence="2">The sequence shown here is derived from an EMBL/GenBank/DDBJ whole genome shotgun (WGS) entry which is preliminary data.</text>
</comment>
<dbReference type="RefSeq" id="WP_043754795.1">
    <property type="nucleotide sequence ID" value="NZ_AQQX01000028.1"/>
</dbReference>
<protein>
    <recommendedName>
        <fullName evidence="4">Secreted protein</fullName>
    </recommendedName>
</protein>
<keyword evidence="1" id="KW-0732">Signal</keyword>
<dbReference type="eggNOG" id="ENOG502Z7I3">
    <property type="taxonomic scope" value="Bacteria"/>
</dbReference>
<feature type="chain" id="PRO_5001961778" description="Secreted protein" evidence="1">
    <location>
        <begin position="23"/>
        <end position="245"/>
    </location>
</feature>
<organism evidence="2 3">
    <name type="scientific">Pseudooceanicola atlanticus</name>
    <dbReference type="NCBI Taxonomy" id="1461694"/>
    <lineage>
        <taxon>Bacteria</taxon>
        <taxon>Pseudomonadati</taxon>
        <taxon>Pseudomonadota</taxon>
        <taxon>Alphaproteobacteria</taxon>
        <taxon>Rhodobacterales</taxon>
        <taxon>Paracoccaceae</taxon>
        <taxon>Pseudooceanicola</taxon>
    </lineage>
</organism>
<evidence type="ECO:0000256" key="1">
    <source>
        <dbReference type="SAM" id="SignalP"/>
    </source>
</evidence>
<reference evidence="2 3" key="1">
    <citation type="journal article" date="2015" name="Antonie Van Leeuwenhoek">
        <title>Pseudooceanicola atlanticus gen. nov. sp. nov., isolated from surface seawater of the Atlantic Ocean and reclassification of Oceanicola batsensis, Oceanicola marinus, Oceanicola nitratireducens, Oceanicola nanhaiensis, Oceanicola antarcticus and Oceanicola flagellatus, as Pseudooceanicola batsensis comb. nov., Pseudooceanicola marinus comb. nov., Pseudooceanicola nitratireducens comb. nov., Pseudooceanicola nanhaiensis comb. nov., Pseudooceanicola antarcticus comb. nov., and Pseudooceanicola flagellatus comb. nov.</title>
        <authorList>
            <person name="Lai Q."/>
            <person name="Li G."/>
            <person name="Liu X."/>
            <person name="Du Y."/>
            <person name="Sun F."/>
            <person name="Shao Z."/>
        </authorList>
    </citation>
    <scope>NUCLEOTIDE SEQUENCE [LARGE SCALE GENOMIC DNA]</scope>
    <source>
        <strain evidence="2 3">22II-s11g</strain>
    </source>
</reference>
<accession>A0A0A0E8A5</accession>
<keyword evidence="3" id="KW-1185">Reference proteome</keyword>
<dbReference type="AlphaFoldDB" id="A0A0A0E8A5"/>